<dbReference type="SUPFAM" id="SSF56024">
    <property type="entry name" value="Phospholipase D/nuclease"/>
    <property type="match status" value="1"/>
</dbReference>
<feature type="domain" description="Scaffolding anchor of CK1" evidence="5">
    <location>
        <begin position="17"/>
        <end position="286"/>
    </location>
</feature>
<dbReference type="Pfam" id="PF07894">
    <property type="entry name" value="SACK1"/>
    <property type="match status" value="1"/>
</dbReference>
<evidence type="ECO:0000313" key="7">
    <source>
        <dbReference type="RefSeq" id="XP_029293197.1"/>
    </source>
</evidence>
<dbReference type="Proteomes" id="UP000504630">
    <property type="component" value="Chromosome 8"/>
</dbReference>
<dbReference type="InParanoid" id="A0A6J2Q746"/>
<keyword evidence="6" id="KW-1185">Reference proteome</keyword>
<dbReference type="RefSeq" id="XP_029293197.1">
    <property type="nucleotide sequence ID" value="XM_029437337.1"/>
</dbReference>
<dbReference type="InterPro" id="IPR012461">
    <property type="entry name" value="SACK1"/>
</dbReference>
<reference evidence="7" key="1">
    <citation type="submission" date="2025-08" db="UniProtKB">
        <authorList>
            <consortium name="RefSeq"/>
        </authorList>
    </citation>
    <scope>IDENTIFICATION</scope>
</reference>
<dbReference type="OrthoDB" id="6103632at2759"/>
<keyword evidence="3" id="KW-0963">Cytoplasm</keyword>
<accession>A0A6J2Q746</accession>
<comment type="similarity">
    <text evidence="2">Belongs to the FAM83 family.</text>
</comment>
<name>A0A6J2Q746_COTGO</name>
<proteinExistence type="inferred from homology"/>
<feature type="compositionally biased region" description="Polar residues" evidence="4">
    <location>
        <begin position="1294"/>
        <end position="1326"/>
    </location>
</feature>
<dbReference type="FunCoup" id="A0A6J2Q746">
    <property type="interactions" value="2"/>
</dbReference>
<feature type="compositionally biased region" description="Low complexity" evidence="4">
    <location>
        <begin position="980"/>
        <end position="1000"/>
    </location>
</feature>
<dbReference type="KEGG" id="cgob:115011986"/>
<gene>
    <name evidence="7" type="primary">LOC115011986</name>
</gene>
<evidence type="ECO:0000313" key="6">
    <source>
        <dbReference type="Proteomes" id="UP000504630"/>
    </source>
</evidence>
<feature type="compositionally biased region" description="Polar residues" evidence="4">
    <location>
        <begin position="481"/>
        <end position="555"/>
    </location>
</feature>
<feature type="region of interest" description="Disordered" evidence="4">
    <location>
        <begin position="451"/>
        <end position="565"/>
    </location>
</feature>
<feature type="compositionally biased region" description="Basic and acidic residues" evidence="4">
    <location>
        <begin position="1105"/>
        <end position="1145"/>
    </location>
</feature>
<feature type="compositionally biased region" description="Polar residues" evidence="4">
    <location>
        <begin position="1086"/>
        <end position="1104"/>
    </location>
</feature>
<feature type="compositionally biased region" description="Polar residues" evidence="4">
    <location>
        <begin position="911"/>
        <end position="936"/>
    </location>
</feature>
<feature type="compositionally biased region" description="Polar residues" evidence="4">
    <location>
        <begin position="584"/>
        <end position="620"/>
    </location>
</feature>
<dbReference type="GO" id="GO:0019901">
    <property type="term" value="F:protein kinase binding"/>
    <property type="evidence" value="ECO:0007669"/>
    <property type="project" value="TreeGrafter"/>
</dbReference>
<dbReference type="InterPro" id="IPR050944">
    <property type="entry name" value="FAM83"/>
</dbReference>
<dbReference type="GO" id="GO:0005737">
    <property type="term" value="C:cytoplasm"/>
    <property type="evidence" value="ECO:0007669"/>
    <property type="project" value="UniProtKB-SubCell"/>
</dbReference>
<dbReference type="Gene3D" id="3.30.870.10">
    <property type="entry name" value="Endonuclease Chain A"/>
    <property type="match status" value="1"/>
</dbReference>
<evidence type="ECO:0000256" key="4">
    <source>
        <dbReference type="SAM" id="MobiDB-lite"/>
    </source>
</evidence>
<dbReference type="PANTHER" id="PTHR16181">
    <property type="entry name" value="PROTEIN FAM83A-RELATED"/>
    <property type="match status" value="1"/>
</dbReference>
<feature type="compositionally biased region" description="Basic and acidic residues" evidence="4">
    <location>
        <begin position="451"/>
        <end position="477"/>
    </location>
</feature>
<dbReference type="PANTHER" id="PTHR16181:SF29">
    <property type="entry name" value="PROTEIN FAM83A-RELATED"/>
    <property type="match status" value="1"/>
</dbReference>
<evidence type="ECO:0000256" key="3">
    <source>
        <dbReference type="ARBA" id="ARBA00022490"/>
    </source>
</evidence>
<feature type="compositionally biased region" description="Basic and acidic residues" evidence="4">
    <location>
        <begin position="937"/>
        <end position="946"/>
    </location>
</feature>
<feature type="compositionally biased region" description="Basic and acidic residues" evidence="4">
    <location>
        <begin position="1153"/>
        <end position="1168"/>
    </location>
</feature>
<evidence type="ECO:0000256" key="1">
    <source>
        <dbReference type="ARBA" id="ARBA00004496"/>
    </source>
</evidence>
<sequence>MALSQLQCLDDNHVNLRTTESKPEFLYSEDQRLALEAFLRDGRDAFVKYLGARELRGFLSDLELEAFAETLEPYDPGTEIFPEDAEDDETPLSLHYWPELSDRSIPQMDLGWPDCASYRGVTRTTVYTQPPLEINQAHIKEVVRKMIAQAQKVIAVVMDVFTDVDIFRDLLDAGFKRKVSVYILLERSTLPHFRSMCQRAHMHAGHLKHLRVRCTDGEEFHTRSCTKVRGRMGHRFMFIDGDKAFSGSYSFTWTSSRLDNNLITVITGQAVEAFDKLFRVLYATSSSVDLRQATTEPEPEQEPIRQPAAVAPLSADMARKLYSPKYALAALGNPSTAPSAGLKETQNTDDSKNPGTKKRRGRRASQEAIQEAPPLHPGLIDLEKACMMSYLPTWPEPDPASDVIGFINIRDTRKPNQSHLQRSEMYESSQAIRFSSLFSKPQETLLDVAKPRDFTAQHKEMNRIQPARDKTKAEESVVGRAQSTQLQTGPGDTTKILNTGTKQHSNIPTKQDANQNSTPHLNSHKPVQSSSEASTPETGRPSHSSQTVTTLPGTNTKKEAETNSDTQHAALYRTHALELCSRQASHLRSPADTNSNTEPYTPTKTKLPQTDSHTQPQNVFSTPPLTSSSTTLNPPLPSSSASPSFTSTPPIPKPRTVQLFFKGDVTDNGQNLPEFRVVPMAETSKGSLVVRNEPAVETGVQTLPEKVSKTVPELQNNRESKTGTQLNAKETLNIGESPKKKKSGTSQETKNGEAVGRHEKAGMQLETGNKAKSDVVIADAPKAENVTIQEIIPKVVEPKALMSIDGVATVQADIKAPKRVPTGCEVSELPNEKSENVTEHKRYLARAHVPQRISYSELPPQDNNALESVDSLKAPTHTPVSATHISKDSASDSTHTDILSHGYPPALRTDSLPNTSKHNTHNTIQEPISKARGSTHTPERPLHLHLSEINTPDFRSRTPEREPRSLTALVRTPTPDIFLPRTPTSDSRTPTSDSRTPTPDSRTHTPDGYVTPRADSALSTASEEYYECSGSPLHDPVFERVVLRKHGTTEDHVSFAHTNTPHATSPAYINSNTCAATLGITYRNTSSSETQTLSEPARVSSSSEKWGEMREEKANDENGREEDEKGRTEDDYQGTERRASEEAKRTANHFKHGKDLTETKDKNKEAQAPKRKKLLIQFAAERQDDGGGTPGESTNEPKRSPTGDLQPTKERRDRPQSTDGQKLLHSPLKTVRGQKQESGGSFSFRPPRPTRPLSPNWALGPRPRGDRQLNQAESKMLLNNTLSPFRPPPPVNARQRQAEISHSQQGRTSVGQSQDQHPKPQSSSLFTHFEQRGAAPYSLPGRDGITAGSAVAGRRKVSIQLQFQQTVQP</sequence>
<feature type="region of interest" description="Disordered" evidence="4">
    <location>
        <begin position="1086"/>
        <end position="1353"/>
    </location>
</feature>
<feature type="region of interest" description="Disordered" evidence="4">
    <location>
        <begin position="710"/>
        <end position="768"/>
    </location>
</feature>
<evidence type="ECO:0000256" key="2">
    <source>
        <dbReference type="ARBA" id="ARBA00006937"/>
    </source>
</evidence>
<feature type="compositionally biased region" description="Basic and acidic residues" evidence="4">
    <location>
        <begin position="1195"/>
        <end position="1216"/>
    </location>
</feature>
<organism evidence="6 7">
    <name type="scientific">Cottoperca gobio</name>
    <name type="common">Frogmouth</name>
    <name type="synonym">Aphritis gobio</name>
    <dbReference type="NCBI Taxonomy" id="56716"/>
    <lineage>
        <taxon>Eukaryota</taxon>
        <taxon>Metazoa</taxon>
        <taxon>Chordata</taxon>
        <taxon>Craniata</taxon>
        <taxon>Vertebrata</taxon>
        <taxon>Euteleostomi</taxon>
        <taxon>Actinopterygii</taxon>
        <taxon>Neopterygii</taxon>
        <taxon>Teleostei</taxon>
        <taxon>Neoteleostei</taxon>
        <taxon>Acanthomorphata</taxon>
        <taxon>Eupercaria</taxon>
        <taxon>Perciformes</taxon>
        <taxon>Notothenioidei</taxon>
        <taxon>Bovichtidae</taxon>
        <taxon>Cottoperca</taxon>
    </lineage>
</organism>
<feature type="region of interest" description="Disordered" evidence="4">
    <location>
        <begin position="337"/>
        <end position="376"/>
    </location>
</feature>
<dbReference type="GeneID" id="115011986"/>
<comment type="subcellular location">
    <subcellularLocation>
        <location evidence="1">Cytoplasm</location>
    </subcellularLocation>
</comment>
<dbReference type="GO" id="GO:0007165">
    <property type="term" value="P:signal transduction"/>
    <property type="evidence" value="ECO:0007669"/>
    <property type="project" value="TreeGrafter"/>
</dbReference>
<feature type="region of interest" description="Disordered" evidence="4">
    <location>
        <begin position="876"/>
        <end position="1013"/>
    </location>
</feature>
<feature type="compositionally biased region" description="Low complexity" evidence="4">
    <location>
        <begin position="621"/>
        <end position="648"/>
    </location>
</feature>
<protein>
    <submittedName>
        <fullName evidence="7">Flocculation protein FLO11-like isoform X1</fullName>
    </submittedName>
</protein>
<dbReference type="FunFam" id="3.30.870.10:FF:000004">
    <property type="entry name" value="protein FAM83H isoform X2"/>
    <property type="match status" value="1"/>
</dbReference>
<feature type="region of interest" description="Disordered" evidence="4">
    <location>
        <begin position="289"/>
        <end position="309"/>
    </location>
</feature>
<feature type="region of interest" description="Disordered" evidence="4">
    <location>
        <begin position="584"/>
        <end position="652"/>
    </location>
</feature>
<feature type="compositionally biased region" description="Polar residues" evidence="4">
    <location>
        <begin position="1268"/>
        <end position="1283"/>
    </location>
</feature>
<evidence type="ECO:0000259" key="5">
    <source>
        <dbReference type="Pfam" id="PF07894"/>
    </source>
</evidence>
<feature type="compositionally biased region" description="Basic and acidic residues" evidence="4">
    <location>
        <begin position="954"/>
        <end position="964"/>
    </location>
</feature>